<dbReference type="SUPFAM" id="SSF51197">
    <property type="entry name" value="Clavaminate synthase-like"/>
    <property type="match status" value="1"/>
</dbReference>
<feature type="domain" description="Aspartyl/asparaginy/proline hydroxylase" evidence="4">
    <location>
        <begin position="188"/>
        <end position="353"/>
    </location>
</feature>
<dbReference type="InterPro" id="IPR027443">
    <property type="entry name" value="IPNS-like_sf"/>
</dbReference>
<dbReference type="RefSeq" id="WP_250199995.1">
    <property type="nucleotide sequence ID" value="NZ_CP097636.1"/>
</dbReference>
<accession>A0ABY4SKW7</accession>
<evidence type="ECO:0000259" key="4">
    <source>
        <dbReference type="Pfam" id="PF05118"/>
    </source>
</evidence>
<dbReference type="Pfam" id="PF05118">
    <property type="entry name" value="Asp_Arg_Hydrox"/>
    <property type="match status" value="1"/>
</dbReference>
<keyword evidence="2" id="KW-0223">Dioxygenase</keyword>
<evidence type="ECO:0000256" key="2">
    <source>
        <dbReference type="ARBA" id="ARBA00022964"/>
    </source>
</evidence>
<keyword evidence="3" id="KW-0560">Oxidoreductase</keyword>
<dbReference type="SUPFAM" id="SSF48452">
    <property type="entry name" value="TPR-like"/>
    <property type="match status" value="1"/>
</dbReference>
<evidence type="ECO:0000256" key="3">
    <source>
        <dbReference type="ARBA" id="ARBA00023002"/>
    </source>
</evidence>
<dbReference type="PANTHER" id="PTHR46332">
    <property type="entry name" value="ASPARTATE BETA-HYDROXYLASE DOMAIN-CONTAINING PROTEIN 2"/>
    <property type="match status" value="1"/>
</dbReference>
<comment type="similarity">
    <text evidence="1">Belongs to the aspartyl/asparaginyl beta-hydroxylase family.</text>
</comment>
<dbReference type="Proteomes" id="UP001056201">
    <property type="component" value="Chromosome 2"/>
</dbReference>
<dbReference type="InterPro" id="IPR011990">
    <property type="entry name" value="TPR-like_helical_dom_sf"/>
</dbReference>
<evidence type="ECO:0000313" key="5">
    <source>
        <dbReference type="EMBL" id="URI11804.1"/>
    </source>
</evidence>
<dbReference type="Gene3D" id="1.25.40.10">
    <property type="entry name" value="Tetratricopeptide repeat domain"/>
    <property type="match status" value="1"/>
</dbReference>
<dbReference type="Gene3D" id="2.60.120.330">
    <property type="entry name" value="B-lactam Antibiotic, Isopenicillin N Synthase, Chain"/>
    <property type="match status" value="1"/>
</dbReference>
<sequence length="379" mass="42565">MGGSQSLSAGRSPTDPPRALDSAIDDALALWQQDQPQAAVQALQCLVQATPGAHVAWLWLGHLLDRLGQPQEALTAHFQAVTRAQGAGLWTSEATTPAALLPLVGQAIQRVRLGRRELFLGAMDGLRQEFGAQALARMDHAIRVYLKEVEQLPEHPMQRPKFFYFPGLPDLPFDDPMLHPWARQLADAFPEIRAEALEMLQQASGDFRPFVELQPNDRMDNYVAGDSPDAAWDAYFFYRRGRRFDEHHARCPRTSAALESIDLCRIPGQAPEILFSALRPGSTILPHRGVTNTRLVMHLPLVVPDSCALHLEGFAPHVWREGELVMFDDTYLHEAWNHSSSTRVILLMDCWNPHLTEVERVAITRFIERVGQLKYGQRG</sequence>
<reference evidence="5" key="1">
    <citation type="submission" date="2022-05" db="EMBL/GenBank/DDBJ databases">
        <title>An RpoN-dependent PEP-CTERM gene is involved in floc formation of an Aquincola tertiaricarbonis strain.</title>
        <authorList>
            <person name="Qiu D."/>
            <person name="Xia M."/>
        </authorList>
    </citation>
    <scope>NUCLEOTIDE SEQUENCE</scope>
    <source>
        <strain evidence="5">RN12</strain>
    </source>
</reference>
<dbReference type="EMBL" id="CP097636">
    <property type="protein sequence ID" value="URI11804.1"/>
    <property type="molecule type" value="Genomic_DNA"/>
</dbReference>
<protein>
    <submittedName>
        <fullName evidence="5">Aspartyl/asparaginyl beta-hydroxylase domain-containing protein</fullName>
    </submittedName>
</protein>
<name>A0ABY4SKW7_AQUTE</name>
<proteinExistence type="inferred from homology"/>
<gene>
    <name evidence="5" type="ORF">MW290_23100</name>
</gene>
<dbReference type="InterPro" id="IPR007803">
    <property type="entry name" value="Asp/Arg/Pro-Hydrxlase"/>
</dbReference>
<dbReference type="InterPro" id="IPR051821">
    <property type="entry name" value="Asp/Asn_beta-hydroxylase"/>
</dbReference>
<evidence type="ECO:0000313" key="6">
    <source>
        <dbReference type="Proteomes" id="UP001056201"/>
    </source>
</evidence>
<keyword evidence="6" id="KW-1185">Reference proteome</keyword>
<evidence type="ECO:0000256" key="1">
    <source>
        <dbReference type="ARBA" id="ARBA00007730"/>
    </source>
</evidence>
<dbReference type="PANTHER" id="PTHR46332:SF5">
    <property type="entry name" value="ASPARTATE BETA-HYDROXYLASE DOMAIN CONTAINING 2"/>
    <property type="match status" value="1"/>
</dbReference>
<organism evidence="5 6">
    <name type="scientific">Aquincola tertiaricarbonis</name>
    <dbReference type="NCBI Taxonomy" id="391953"/>
    <lineage>
        <taxon>Bacteria</taxon>
        <taxon>Pseudomonadati</taxon>
        <taxon>Pseudomonadota</taxon>
        <taxon>Betaproteobacteria</taxon>
        <taxon>Burkholderiales</taxon>
        <taxon>Sphaerotilaceae</taxon>
        <taxon>Aquincola</taxon>
    </lineage>
</organism>